<keyword evidence="4 10" id="KW-0808">Transferase</keyword>
<accession>A0A941DHU6</accession>
<feature type="binding site" evidence="11">
    <location>
        <position position="180"/>
    </location>
    <ligand>
        <name>Mg(2+)</name>
        <dbReference type="ChEBI" id="CHEBI:18420"/>
    </ligand>
</feature>
<keyword evidence="3 10" id="KW-0285">Flavoprotein</keyword>
<evidence type="ECO:0000256" key="1">
    <source>
        <dbReference type="ARBA" id="ARBA00011955"/>
    </source>
</evidence>
<comment type="caution">
    <text evidence="12">The sequence shown here is derived from an EMBL/GenBank/DDBJ whole genome shotgun (WGS) entry which is preliminary data.</text>
</comment>
<keyword evidence="5 10" id="KW-0479">Metal-binding</keyword>
<evidence type="ECO:0000256" key="8">
    <source>
        <dbReference type="ARBA" id="ARBA00031306"/>
    </source>
</evidence>
<evidence type="ECO:0000256" key="9">
    <source>
        <dbReference type="ARBA" id="ARBA00048540"/>
    </source>
</evidence>
<dbReference type="InterPro" id="IPR024932">
    <property type="entry name" value="ApbE"/>
</dbReference>
<evidence type="ECO:0000256" key="2">
    <source>
        <dbReference type="ARBA" id="ARBA00016337"/>
    </source>
</evidence>
<evidence type="ECO:0000256" key="4">
    <source>
        <dbReference type="ARBA" id="ARBA00022679"/>
    </source>
</evidence>
<evidence type="ECO:0000313" key="13">
    <source>
        <dbReference type="Proteomes" id="UP000680158"/>
    </source>
</evidence>
<feature type="binding site" evidence="11">
    <location>
        <position position="299"/>
    </location>
    <ligand>
        <name>Mg(2+)</name>
        <dbReference type="ChEBI" id="CHEBI:18420"/>
    </ligand>
</feature>
<dbReference type="AlphaFoldDB" id="A0A941DHU6"/>
<dbReference type="GO" id="GO:0046872">
    <property type="term" value="F:metal ion binding"/>
    <property type="evidence" value="ECO:0007669"/>
    <property type="project" value="UniProtKB-UniRule"/>
</dbReference>
<evidence type="ECO:0000256" key="11">
    <source>
        <dbReference type="PIRSR" id="PIRSR006268-2"/>
    </source>
</evidence>
<evidence type="ECO:0000256" key="7">
    <source>
        <dbReference type="ARBA" id="ARBA00022842"/>
    </source>
</evidence>
<dbReference type="PANTHER" id="PTHR30040">
    <property type="entry name" value="THIAMINE BIOSYNTHESIS LIPOPROTEIN APBE"/>
    <property type="match status" value="1"/>
</dbReference>
<name>A0A941DHU6_9BURK</name>
<dbReference type="PIRSF" id="PIRSF006268">
    <property type="entry name" value="ApbE"/>
    <property type="match status" value="1"/>
</dbReference>
<keyword evidence="13" id="KW-1185">Reference proteome</keyword>
<evidence type="ECO:0000256" key="10">
    <source>
        <dbReference type="PIRNR" id="PIRNR006268"/>
    </source>
</evidence>
<dbReference type="InterPro" id="IPR003374">
    <property type="entry name" value="ApbE-like_sf"/>
</dbReference>
<dbReference type="SUPFAM" id="SSF143631">
    <property type="entry name" value="ApbE-like"/>
    <property type="match status" value="1"/>
</dbReference>
<dbReference type="EC" id="2.7.1.180" evidence="1 10"/>
<comment type="cofactor">
    <cofactor evidence="11">
        <name>Mg(2+)</name>
        <dbReference type="ChEBI" id="CHEBI:18420"/>
    </cofactor>
    <cofactor evidence="11">
        <name>Mn(2+)</name>
        <dbReference type="ChEBI" id="CHEBI:29035"/>
    </cofactor>
    <text evidence="11">Magnesium. Can also use manganese.</text>
</comment>
<comment type="catalytic activity">
    <reaction evidence="9 10">
        <text>L-threonyl-[protein] + FAD = FMN-L-threonyl-[protein] + AMP + H(+)</text>
        <dbReference type="Rhea" id="RHEA:36847"/>
        <dbReference type="Rhea" id="RHEA-COMP:11060"/>
        <dbReference type="Rhea" id="RHEA-COMP:11061"/>
        <dbReference type="ChEBI" id="CHEBI:15378"/>
        <dbReference type="ChEBI" id="CHEBI:30013"/>
        <dbReference type="ChEBI" id="CHEBI:57692"/>
        <dbReference type="ChEBI" id="CHEBI:74257"/>
        <dbReference type="ChEBI" id="CHEBI:456215"/>
        <dbReference type="EC" id="2.7.1.180"/>
    </reaction>
</comment>
<dbReference type="PANTHER" id="PTHR30040:SF2">
    <property type="entry name" value="FAD:PROTEIN FMN TRANSFERASE"/>
    <property type="match status" value="1"/>
</dbReference>
<dbReference type="GO" id="GO:0016740">
    <property type="term" value="F:transferase activity"/>
    <property type="evidence" value="ECO:0007669"/>
    <property type="project" value="UniProtKB-UniRule"/>
</dbReference>
<dbReference type="RefSeq" id="WP_212685224.1">
    <property type="nucleotide sequence ID" value="NZ_JAGSPM010000009.1"/>
</dbReference>
<proteinExistence type="inferred from homology"/>
<keyword evidence="7 10" id="KW-0460">Magnesium</keyword>
<keyword evidence="6 10" id="KW-0274">FAD</keyword>
<sequence length="345" mass="38298">MQALHSSQTRQRQVLIPVTMQQPNLPNERARLYVLHGFTMGTTWQVQCYVDSSIGAEDLQSGIQTQLDQVVAQMSPWEQDSDLSRFNRAPANTWHVIPEAFFKVLQHSLFVAEQTQGAYDPCIGHLANLWGFGPLGKTTNVPAKEKIEQVIQTSNWQQLKLNPGNHSVLQTGGVEIDLCSTAKGFGVDQVARYLETKGIRSYLVEVGGELRGWGCKSDGQPWWVQLEQADASFDLDCDYIAALHGLAIATSGDYRRFFMHEGQRYSHTIDPRTGYPVQHGVAAVTVLHPECMIADALATAITVLGVELGMAYATQLHVAARILVRDGDHLREYLSPSYLAMMADD</sequence>
<dbReference type="EMBL" id="JAGSPM010000009">
    <property type="protein sequence ID" value="MBR7747855.1"/>
    <property type="molecule type" value="Genomic_DNA"/>
</dbReference>
<dbReference type="Pfam" id="PF02424">
    <property type="entry name" value="ApbE"/>
    <property type="match status" value="1"/>
</dbReference>
<gene>
    <name evidence="12" type="ORF">KDM92_14815</name>
</gene>
<comment type="similarity">
    <text evidence="10">Belongs to the ApbE family.</text>
</comment>
<evidence type="ECO:0000313" key="12">
    <source>
        <dbReference type="EMBL" id="MBR7747855.1"/>
    </source>
</evidence>
<evidence type="ECO:0000256" key="5">
    <source>
        <dbReference type="ARBA" id="ARBA00022723"/>
    </source>
</evidence>
<evidence type="ECO:0000256" key="3">
    <source>
        <dbReference type="ARBA" id="ARBA00022630"/>
    </source>
</evidence>
<dbReference type="Gene3D" id="3.10.520.10">
    <property type="entry name" value="ApbE-like domains"/>
    <property type="match status" value="1"/>
</dbReference>
<protein>
    <recommendedName>
        <fullName evidence="2 10">FAD:protein FMN transferase</fullName>
        <ecNumber evidence="1 10">2.7.1.180</ecNumber>
    </recommendedName>
    <alternativeName>
        <fullName evidence="8 10">Flavin transferase</fullName>
    </alternativeName>
</protein>
<reference evidence="12 13" key="1">
    <citation type="submission" date="2021-04" db="EMBL/GenBank/DDBJ databases">
        <title>novel species isolated from subtropical streams in China.</title>
        <authorList>
            <person name="Lu H."/>
        </authorList>
    </citation>
    <scope>NUCLEOTIDE SEQUENCE [LARGE SCALE GENOMIC DNA]</scope>
    <source>
        <strain evidence="12 13">BYS107W</strain>
    </source>
</reference>
<organism evidence="12 13">
    <name type="scientific">Undibacterium baiyunense</name>
    <dbReference type="NCBI Taxonomy" id="2828731"/>
    <lineage>
        <taxon>Bacteria</taxon>
        <taxon>Pseudomonadati</taxon>
        <taxon>Pseudomonadota</taxon>
        <taxon>Betaproteobacteria</taxon>
        <taxon>Burkholderiales</taxon>
        <taxon>Oxalobacteraceae</taxon>
        <taxon>Undibacterium</taxon>
    </lineage>
</organism>
<dbReference type="Proteomes" id="UP000680158">
    <property type="component" value="Unassembled WGS sequence"/>
</dbReference>
<feature type="binding site" evidence="11">
    <location>
        <position position="295"/>
    </location>
    <ligand>
        <name>Mg(2+)</name>
        <dbReference type="ChEBI" id="CHEBI:18420"/>
    </ligand>
</feature>
<evidence type="ECO:0000256" key="6">
    <source>
        <dbReference type="ARBA" id="ARBA00022827"/>
    </source>
</evidence>